<dbReference type="SUPFAM" id="SSF57625">
    <property type="entry name" value="Invertebrate chitin-binding proteins"/>
    <property type="match status" value="3"/>
</dbReference>
<feature type="chain" id="PRO_5043545541" description="Chitin-binding type-2 domain-containing protein" evidence="2">
    <location>
        <begin position="28"/>
        <end position="613"/>
    </location>
</feature>
<feature type="compositionally biased region" description="Acidic residues" evidence="1">
    <location>
        <begin position="447"/>
        <end position="457"/>
    </location>
</feature>
<dbReference type="GO" id="GO:0008061">
    <property type="term" value="F:chitin binding"/>
    <property type="evidence" value="ECO:0007669"/>
    <property type="project" value="InterPro"/>
</dbReference>
<dbReference type="VEuPathDB" id="VectorBase:AALB20_031407"/>
<evidence type="ECO:0000313" key="4">
    <source>
        <dbReference type="EnsemblMetazoa" id="AALB007624-PA"/>
    </source>
</evidence>
<name>A0A182FM65_ANOAL</name>
<dbReference type="PROSITE" id="PS50940">
    <property type="entry name" value="CHIT_BIND_II"/>
    <property type="match status" value="2"/>
</dbReference>
<dbReference type="AlphaFoldDB" id="A0A182FM65"/>
<feature type="domain" description="Chitin-binding type-2" evidence="3">
    <location>
        <begin position="307"/>
        <end position="370"/>
    </location>
</feature>
<dbReference type="PANTHER" id="PTHR20987:SF0">
    <property type="entry name" value="CHITIN-BINDING TYPE-2 DOMAIN-CONTAINING PROTEIN-RELATED"/>
    <property type="match status" value="1"/>
</dbReference>
<dbReference type="PANTHER" id="PTHR20987">
    <property type="entry name" value="CHITIN-BINDING TYPE-2 DOMAIN-CONTAINING PROTEIN-RELATED"/>
    <property type="match status" value="1"/>
</dbReference>
<reference evidence="4" key="2">
    <citation type="submission" date="2022-08" db="UniProtKB">
        <authorList>
            <consortium name="EnsemblMetazoa"/>
        </authorList>
    </citation>
    <scope>IDENTIFICATION</scope>
    <source>
        <strain evidence="4">STECLA/ALBI9_A</strain>
    </source>
</reference>
<organism evidence="4 5">
    <name type="scientific">Anopheles albimanus</name>
    <name type="common">New world malaria mosquito</name>
    <dbReference type="NCBI Taxonomy" id="7167"/>
    <lineage>
        <taxon>Eukaryota</taxon>
        <taxon>Metazoa</taxon>
        <taxon>Ecdysozoa</taxon>
        <taxon>Arthropoda</taxon>
        <taxon>Hexapoda</taxon>
        <taxon>Insecta</taxon>
        <taxon>Pterygota</taxon>
        <taxon>Neoptera</taxon>
        <taxon>Endopterygota</taxon>
        <taxon>Diptera</taxon>
        <taxon>Nematocera</taxon>
        <taxon>Culicoidea</taxon>
        <taxon>Culicidae</taxon>
        <taxon>Anophelinae</taxon>
        <taxon>Anopheles</taxon>
    </lineage>
</organism>
<feature type="signal peptide" evidence="2">
    <location>
        <begin position="1"/>
        <end position="27"/>
    </location>
</feature>
<feature type="region of interest" description="Disordered" evidence="1">
    <location>
        <begin position="197"/>
        <end position="218"/>
    </location>
</feature>
<dbReference type="InterPro" id="IPR002557">
    <property type="entry name" value="Chitin-bd_dom"/>
</dbReference>
<dbReference type="GO" id="GO:0005576">
    <property type="term" value="C:extracellular region"/>
    <property type="evidence" value="ECO:0007669"/>
    <property type="project" value="InterPro"/>
</dbReference>
<feature type="compositionally biased region" description="Low complexity" evidence="1">
    <location>
        <begin position="203"/>
        <end position="218"/>
    </location>
</feature>
<keyword evidence="2" id="KW-0732">Signal</keyword>
<evidence type="ECO:0000256" key="2">
    <source>
        <dbReference type="SAM" id="SignalP"/>
    </source>
</evidence>
<evidence type="ECO:0000256" key="1">
    <source>
        <dbReference type="SAM" id="MobiDB-lite"/>
    </source>
</evidence>
<keyword evidence="5" id="KW-1185">Reference proteome</keyword>
<reference evidence="4 5" key="1">
    <citation type="journal article" date="2017" name="G3 (Bethesda)">
        <title>The Physical Genome Mapping of Anopheles albimanus Corrected Scaffold Misassemblies and Identified Interarm Rearrangements in Genus Anopheles.</title>
        <authorList>
            <person name="Artemov G.N."/>
            <person name="Peery A.N."/>
            <person name="Jiang X."/>
            <person name="Tu Z."/>
            <person name="Stegniy V.N."/>
            <person name="Sharakhova M.V."/>
            <person name="Sharakhov I.V."/>
        </authorList>
    </citation>
    <scope>NUCLEOTIDE SEQUENCE [LARGE SCALE GENOMIC DNA]</scope>
    <source>
        <strain evidence="4 5">ALBI9_A</strain>
    </source>
</reference>
<dbReference type="Pfam" id="PF01607">
    <property type="entry name" value="CBM_14"/>
    <property type="match status" value="1"/>
</dbReference>
<proteinExistence type="predicted"/>
<evidence type="ECO:0000313" key="5">
    <source>
        <dbReference type="Proteomes" id="UP000069272"/>
    </source>
</evidence>
<feature type="region of interest" description="Disordered" evidence="1">
    <location>
        <begin position="560"/>
        <end position="582"/>
    </location>
</feature>
<protein>
    <recommendedName>
        <fullName evidence="3">Chitin-binding type-2 domain-containing protein</fullName>
    </recommendedName>
</protein>
<sequence>MLLRVLRQSPVLLLLLLLHTVLVLVGGHQVDNAGDAAAAAAAAPEVAWECPRPGRFPNPADPSCRTYLTCALEPVAANGSRTLAPARQDECWPGALFSGRYQRCITGDDCGRLEDFYAIEYECRECGKYVLESSTDCRHFVNCLKTRDPGVFVPIRQRCPDERPLFSPPAHACVPEEEYECGGGPAPPLPSLLAAPPPPTTTQPPQVTTTTTTTTTVAPPTGHYLSDLVCLGVGRFPDESVPHCRGYRLCTQPASAGNAGSAGTALVSRSFLCDPGTVFSEYERRCVPAGSYQCPDDGTPGIGTGATFRCVAIGRFPDRESPGCERFYRCRRASDGTLDPVPVLERCPPGTSFSWLTTRCVPSAEYVCPVGVQEQEPDTSSLTSRCVRSGRFANEADATCRTYYICTRDQRGAWAMVLIRCPAGTVFSRARARCVGSEASVAGTAATEEEEEQEETESGSGRASVADCRADHTSDGGSGDTGPIPDGAPWLTWSATEPLTADASAQLVDGGDLLLPASTAVRPYSPPEYPCTATGRFADINSVDCRSYFLCKLHHPTNPLPQPAAGGGSSQHQHQHQHQQQQQILVSVHMTCPDGMLFSRNTNKCVISNRHVC</sequence>
<dbReference type="VEuPathDB" id="VectorBase:AALB007624"/>
<feature type="region of interest" description="Disordered" evidence="1">
    <location>
        <begin position="440"/>
        <end position="492"/>
    </location>
</feature>
<dbReference type="InterPro" id="IPR036508">
    <property type="entry name" value="Chitin-bd_dom_sf"/>
</dbReference>
<evidence type="ECO:0000259" key="3">
    <source>
        <dbReference type="PROSITE" id="PS50940"/>
    </source>
</evidence>
<accession>A0A182FM65</accession>
<dbReference type="SMART" id="SM00494">
    <property type="entry name" value="ChtBD2"/>
    <property type="match status" value="6"/>
</dbReference>
<dbReference type="Proteomes" id="UP000069272">
    <property type="component" value="Chromosome X"/>
</dbReference>
<dbReference type="Gene3D" id="2.170.140.10">
    <property type="entry name" value="Chitin binding domain"/>
    <property type="match status" value="3"/>
</dbReference>
<feature type="domain" description="Chitin-binding type-2" evidence="3">
    <location>
        <begin position="383"/>
        <end position="434"/>
    </location>
</feature>
<dbReference type="EnsemblMetazoa" id="AALB007624-RA">
    <property type="protein sequence ID" value="AALB007624-PA"/>
    <property type="gene ID" value="AALB007624"/>
</dbReference>